<dbReference type="GO" id="GO:0005654">
    <property type="term" value="C:nucleoplasm"/>
    <property type="evidence" value="ECO:0007669"/>
    <property type="project" value="TreeGrafter"/>
</dbReference>
<feature type="region of interest" description="Disordered" evidence="1">
    <location>
        <begin position="248"/>
        <end position="268"/>
    </location>
</feature>
<feature type="region of interest" description="Disordered" evidence="1">
    <location>
        <begin position="548"/>
        <end position="588"/>
    </location>
</feature>
<dbReference type="AlphaFoldDB" id="A0A6P3W0L1"/>
<dbReference type="GeneID" id="105902698"/>
<feature type="domain" description="TASOR alpha/beta" evidence="2">
    <location>
        <begin position="411"/>
        <end position="506"/>
    </location>
</feature>
<dbReference type="OrthoDB" id="5960959at2759"/>
<dbReference type="Proteomes" id="UP000515152">
    <property type="component" value="Chromosome 24"/>
</dbReference>
<dbReference type="KEGG" id="char:105902698"/>
<dbReference type="PANTHER" id="PTHR16207">
    <property type="entry name" value="SET DOMAIN-CONTAINING PROTEIN"/>
    <property type="match status" value="1"/>
</dbReference>
<feature type="compositionally biased region" description="Basic and acidic residues" evidence="1">
    <location>
        <begin position="70"/>
        <end position="83"/>
    </location>
</feature>
<feature type="region of interest" description="Disordered" evidence="1">
    <location>
        <begin position="186"/>
        <end position="234"/>
    </location>
</feature>
<feature type="compositionally biased region" description="Gly residues" evidence="1">
    <location>
        <begin position="576"/>
        <end position="588"/>
    </location>
</feature>
<dbReference type="RefSeq" id="XP_012685803.2">
    <property type="nucleotide sequence ID" value="XM_012830349.3"/>
</dbReference>
<accession>A0A6P3W0L1</accession>
<feature type="region of interest" description="Disordered" evidence="1">
    <location>
        <begin position="25"/>
        <end position="48"/>
    </location>
</feature>
<evidence type="ECO:0000313" key="3">
    <source>
        <dbReference type="Proteomes" id="UP000515152"/>
    </source>
</evidence>
<dbReference type="Pfam" id="PF23314">
    <property type="entry name" value="TASOR_alpha-beta"/>
    <property type="match status" value="1"/>
</dbReference>
<evidence type="ECO:0000259" key="2">
    <source>
        <dbReference type="Pfam" id="PF23314"/>
    </source>
</evidence>
<evidence type="ECO:0000313" key="4">
    <source>
        <dbReference type="RefSeq" id="XP_012685803.2"/>
    </source>
</evidence>
<sequence>MASTSTKKHNTLLKKWQKINATDIFRDQGALRSPSSDPLSITGPEELHGSDDGIFVQIQLESAVEPPWSESERKAAGKQEDPRGAGPSSKKPRTSNFRWHRKIVQKGELIEVSRQWTETYDFTLDSKFIKNPRDETVSRALHGPWKFNVNDTEEQIHLIFHMWIGLFYSKTASRFFHLGSDRPPPEEYAAGGDSKSAKDAEPVLSASMSSKSDSVTTNAPDDTTSSSSVKAVPSTRLFEPQLMLQLTDDCSDASGPQCEAQRPPESPPYEVLDLSLKGCKPSDLTAAAAADASAGEEAISDHPGGEQVCGGFEGPLDMRTRAPTELNVTSIISEEPCSTEGTMGEDKNTTTDDVVATSMMMISCKNDCVIKQGDFSSRIGTSKPLDLSGKTLDLFDRFREDHNPVVTQDGKTKYRFFTLVTSEDPFFRKTKEQLEADGHTAVEPEGFELESCSPASPLLIIVRNEDIAEHICEIPHLLELKKSSSVVFAGIDRPDDILNLTHEELFCKGGFLMFDGTSLKKLTLESMKRTVPSWRAGQEGEGEVEVVSALQGQPQPPRGRTHKRGRSRQEAFPGWLPGGGACGGATLP</sequence>
<dbReference type="InterPro" id="IPR056243">
    <property type="entry name" value="TASOR_ab_dom"/>
</dbReference>
<feature type="compositionally biased region" description="Polar residues" evidence="1">
    <location>
        <begin position="206"/>
        <end position="229"/>
    </location>
</feature>
<feature type="region of interest" description="Disordered" evidence="1">
    <location>
        <begin position="65"/>
        <end position="95"/>
    </location>
</feature>
<keyword evidence="3" id="KW-1185">Reference proteome</keyword>
<name>A0A6P3W0L1_CLUHA</name>
<evidence type="ECO:0000256" key="1">
    <source>
        <dbReference type="SAM" id="MobiDB-lite"/>
    </source>
</evidence>
<dbReference type="GO" id="GO:0045814">
    <property type="term" value="P:negative regulation of gene expression, epigenetic"/>
    <property type="evidence" value="ECO:0007669"/>
    <property type="project" value="InterPro"/>
</dbReference>
<proteinExistence type="predicted"/>
<gene>
    <name evidence="4" type="primary">LOC105902698</name>
</gene>
<organism evidence="3 4">
    <name type="scientific">Clupea harengus</name>
    <name type="common">Atlantic herring</name>
    <dbReference type="NCBI Taxonomy" id="7950"/>
    <lineage>
        <taxon>Eukaryota</taxon>
        <taxon>Metazoa</taxon>
        <taxon>Chordata</taxon>
        <taxon>Craniata</taxon>
        <taxon>Vertebrata</taxon>
        <taxon>Euteleostomi</taxon>
        <taxon>Actinopterygii</taxon>
        <taxon>Neopterygii</taxon>
        <taxon>Teleostei</taxon>
        <taxon>Clupei</taxon>
        <taxon>Clupeiformes</taxon>
        <taxon>Clupeoidei</taxon>
        <taxon>Clupeidae</taxon>
        <taxon>Clupea</taxon>
    </lineage>
</organism>
<reference evidence="4" key="1">
    <citation type="submission" date="2025-08" db="UniProtKB">
        <authorList>
            <consortium name="RefSeq"/>
        </authorList>
    </citation>
    <scope>IDENTIFICATION</scope>
</reference>
<protein>
    <submittedName>
        <fullName evidence="4">Uncharacterized protein LOC105902698</fullName>
    </submittedName>
</protein>
<dbReference type="InterPro" id="IPR046432">
    <property type="entry name" value="TASOR"/>
</dbReference>
<dbReference type="PANTHER" id="PTHR16207:SF10">
    <property type="entry name" value="PROTEIN TASOR 2"/>
    <property type="match status" value="1"/>
</dbReference>